<dbReference type="AlphaFoldDB" id="A0AA43QN98"/>
<protein>
    <submittedName>
        <fullName evidence="1">Uncharacterized protein</fullName>
    </submittedName>
</protein>
<dbReference type="InterPro" id="IPR042099">
    <property type="entry name" value="ANL_N_sf"/>
</dbReference>
<dbReference type="Proteomes" id="UP001161017">
    <property type="component" value="Unassembled WGS sequence"/>
</dbReference>
<proteinExistence type="predicted"/>
<reference evidence="1" key="1">
    <citation type="journal article" date="2023" name="Genome Biol. Evol.">
        <title>First Whole Genome Sequence and Flow Cytometry Genome Size Data for the Lichen-Forming Fungus Ramalina farinacea (Ascomycota).</title>
        <authorList>
            <person name="Llewellyn T."/>
            <person name="Mian S."/>
            <person name="Hill R."/>
            <person name="Leitch I.J."/>
            <person name="Gaya E."/>
        </authorList>
    </citation>
    <scope>NUCLEOTIDE SEQUENCE</scope>
    <source>
        <strain evidence="1">LIQ254RAFAR</strain>
    </source>
</reference>
<organism evidence="1 2">
    <name type="scientific">Ramalina farinacea</name>
    <dbReference type="NCBI Taxonomy" id="258253"/>
    <lineage>
        <taxon>Eukaryota</taxon>
        <taxon>Fungi</taxon>
        <taxon>Dikarya</taxon>
        <taxon>Ascomycota</taxon>
        <taxon>Pezizomycotina</taxon>
        <taxon>Lecanoromycetes</taxon>
        <taxon>OSLEUM clade</taxon>
        <taxon>Lecanoromycetidae</taxon>
        <taxon>Lecanorales</taxon>
        <taxon>Lecanorineae</taxon>
        <taxon>Ramalinaceae</taxon>
        <taxon>Ramalina</taxon>
    </lineage>
</organism>
<dbReference type="PANTHER" id="PTHR43845:SF1">
    <property type="entry name" value="BLR5969 PROTEIN"/>
    <property type="match status" value="1"/>
</dbReference>
<keyword evidence="2" id="KW-1185">Reference proteome</keyword>
<dbReference type="Gene3D" id="3.40.50.12780">
    <property type="entry name" value="N-terminal domain of ligase-like"/>
    <property type="match status" value="1"/>
</dbReference>
<dbReference type="EMBL" id="JAPUFD010000006">
    <property type="protein sequence ID" value="MDI1487838.1"/>
    <property type="molecule type" value="Genomic_DNA"/>
</dbReference>
<evidence type="ECO:0000313" key="1">
    <source>
        <dbReference type="EMBL" id="MDI1487838.1"/>
    </source>
</evidence>
<sequence>MSRALDLSTQNIEEAGGTVLCAGHMMSHENSFATCSKYRVNVITGDSAHILNFAHYVASLPPSKQCNVTITKIIYTCEMMTQAKREYLVSVFGSVQFFSMFASAETGPFAAANFSMTGLPDDNNTADFIFDSRAMIIEVLSLTSEAVHSKSDTPPTTSEMATDGTAGHLVLTSLQRLRNPLVRYISGDVGSVHPLPESAASQIDPISRTHLKVLRLHGRDQRFSFKWLSEYYEFDKLSRVMQTEEWGILHWQLIIEHGTVWEGSDSIELRLMRHSLAPEIISDEQLIGKLGDVFYLTPLTEKLFRAVFVNDVQGFERSGTSNKVIRFIDRRH</sequence>
<dbReference type="PANTHER" id="PTHR43845">
    <property type="entry name" value="BLR5969 PROTEIN"/>
    <property type="match status" value="1"/>
</dbReference>
<comment type="caution">
    <text evidence="1">The sequence shown here is derived from an EMBL/GenBank/DDBJ whole genome shotgun (WGS) entry which is preliminary data.</text>
</comment>
<accession>A0AA43QN98</accession>
<gene>
    <name evidence="1" type="ORF">OHK93_007111</name>
</gene>
<name>A0AA43QN98_9LECA</name>
<evidence type="ECO:0000313" key="2">
    <source>
        <dbReference type="Proteomes" id="UP001161017"/>
    </source>
</evidence>